<organism evidence="1 2">
    <name type="scientific">Rhizopus oryzae</name>
    <name type="common">Mucormycosis agent</name>
    <name type="synonym">Rhizopus arrhizus var. delemar</name>
    <dbReference type="NCBI Taxonomy" id="64495"/>
    <lineage>
        <taxon>Eukaryota</taxon>
        <taxon>Fungi</taxon>
        <taxon>Fungi incertae sedis</taxon>
        <taxon>Mucoromycota</taxon>
        <taxon>Mucoromycotina</taxon>
        <taxon>Mucoromycetes</taxon>
        <taxon>Mucorales</taxon>
        <taxon>Mucorineae</taxon>
        <taxon>Rhizopodaceae</taxon>
        <taxon>Rhizopus</taxon>
    </lineage>
</organism>
<gene>
    <name evidence="1" type="ORF">G6F64_014956</name>
</gene>
<protein>
    <submittedName>
        <fullName evidence="1">Uncharacterized protein</fullName>
    </submittedName>
</protein>
<comment type="caution">
    <text evidence="1">The sequence shown here is derived from an EMBL/GenBank/DDBJ whole genome shotgun (WGS) entry which is preliminary data.</text>
</comment>
<accession>A0A9P7BJ01</accession>
<dbReference type="AlphaFoldDB" id="A0A9P7BJ01"/>
<keyword evidence="2" id="KW-1185">Reference proteome</keyword>
<evidence type="ECO:0000313" key="1">
    <source>
        <dbReference type="EMBL" id="KAG1275165.1"/>
    </source>
</evidence>
<sequence length="86" mass="9172">MGQEVVLDLHQHPIHPTLAAPARRRAGTGMPAGAGVANFSQRLGADALDVARKIDVEESRHIALAHVLTLLRCQPVITSPIEEAAH</sequence>
<dbReference type="EMBL" id="JAANQT010010411">
    <property type="protein sequence ID" value="KAG1275165.1"/>
    <property type="molecule type" value="Genomic_DNA"/>
</dbReference>
<evidence type="ECO:0000313" key="2">
    <source>
        <dbReference type="Proteomes" id="UP000716291"/>
    </source>
</evidence>
<name>A0A9P7BJ01_RHIOR</name>
<proteinExistence type="predicted"/>
<reference evidence="1" key="1">
    <citation type="journal article" date="2020" name="Microb. Genom.">
        <title>Genetic diversity of clinical and environmental Mucorales isolates obtained from an investigation of mucormycosis cases among solid organ transplant recipients.</title>
        <authorList>
            <person name="Nguyen M.H."/>
            <person name="Kaul D."/>
            <person name="Muto C."/>
            <person name="Cheng S.J."/>
            <person name="Richter R.A."/>
            <person name="Bruno V.M."/>
            <person name="Liu G."/>
            <person name="Beyhan S."/>
            <person name="Sundermann A.J."/>
            <person name="Mounaud S."/>
            <person name="Pasculle A.W."/>
            <person name="Nierman W.C."/>
            <person name="Driscoll E."/>
            <person name="Cumbie R."/>
            <person name="Clancy C.J."/>
            <person name="Dupont C.L."/>
        </authorList>
    </citation>
    <scope>NUCLEOTIDE SEQUENCE</scope>
    <source>
        <strain evidence="1">GL11</strain>
    </source>
</reference>
<dbReference type="Proteomes" id="UP000716291">
    <property type="component" value="Unassembled WGS sequence"/>
</dbReference>